<dbReference type="Pfam" id="PF13102">
    <property type="entry name" value="Phage_int_SAM_5"/>
    <property type="match status" value="1"/>
</dbReference>
<dbReference type="InterPro" id="IPR011010">
    <property type="entry name" value="DNA_brk_join_enz"/>
</dbReference>
<dbReference type="PROSITE" id="PS51898">
    <property type="entry name" value="TYR_RECOMBINASE"/>
    <property type="match status" value="1"/>
</dbReference>
<accession>A0A1S9PBV0</accession>
<dbReference type="InterPro" id="IPR050090">
    <property type="entry name" value="Tyrosine_recombinase_XerCD"/>
</dbReference>
<evidence type="ECO:0000259" key="4">
    <source>
        <dbReference type="PROSITE" id="PS51898"/>
    </source>
</evidence>
<dbReference type="InterPro" id="IPR013762">
    <property type="entry name" value="Integrase-like_cat_sf"/>
</dbReference>
<dbReference type="RefSeq" id="WP_078349137.1">
    <property type="nucleotide sequence ID" value="NZ_MBTF01000023.1"/>
</dbReference>
<dbReference type="EMBL" id="MBTF01000023">
    <property type="protein sequence ID" value="OOQ58440.1"/>
    <property type="molecule type" value="Genomic_DNA"/>
</dbReference>
<comment type="caution">
    <text evidence="5">The sequence shown here is derived from an EMBL/GenBank/DDBJ whole genome shotgun (WGS) entry which is preliminary data.</text>
</comment>
<organism evidence="5 6">
    <name type="scientific">Mucilaginibacter pedocola</name>
    <dbReference type="NCBI Taxonomy" id="1792845"/>
    <lineage>
        <taxon>Bacteria</taxon>
        <taxon>Pseudomonadati</taxon>
        <taxon>Bacteroidota</taxon>
        <taxon>Sphingobacteriia</taxon>
        <taxon>Sphingobacteriales</taxon>
        <taxon>Sphingobacteriaceae</taxon>
        <taxon>Mucilaginibacter</taxon>
    </lineage>
</organism>
<dbReference type="CDD" id="cd01185">
    <property type="entry name" value="INTN1_C_like"/>
    <property type="match status" value="1"/>
</dbReference>
<dbReference type="Pfam" id="PF17293">
    <property type="entry name" value="Arm-DNA-bind_5"/>
    <property type="match status" value="1"/>
</dbReference>
<evidence type="ECO:0000256" key="2">
    <source>
        <dbReference type="ARBA" id="ARBA00023125"/>
    </source>
</evidence>
<dbReference type="PANTHER" id="PTHR30349">
    <property type="entry name" value="PHAGE INTEGRASE-RELATED"/>
    <property type="match status" value="1"/>
</dbReference>
<evidence type="ECO:0000313" key="6">
    <source>
        <dbReference type="Proteomes" id="UP000189739"/>
    </source>
</evidence>
<dbReference type="Pfam" id="PF00589">
    <property type="entry name" value="Phage_integrase"/>
    <property type="match status" value="1"/>
</dbReference>
<evidence type="ECO:0000313" key="5">
    <source>
        <dbReference type="EMBL" id="OOQ58440.1"/>
    </source>
</evidence>
<keyword evidence="6" id="KW-1185">Reference proteome</keyword>
<feature type="domain" description="Tyr recombinase" evidence="4">
    <location>
        <begin position="219"/>
        <end position="400"/>
    </location>
</feature>
<sequence length="415" mass="47407">MNTNFNLLFYLKKPKVWNKGPIPIYIRITVNGKRSELSSGRSCEINTWNSDAGRCRGNKEEAKMLNTYLDTLQTKARHAHQILLDSGMEVTAENLKNQLSGNAEKTRYLMQIFDEHNRRMKSLIGNGFEANTLKGYNTSVKHLSGFLKANYGKTDIDVRSLNHAFIVDFEYYLKSTCKCSGVSAEKYIKHLKKMANHCLANNWLTVNPFVNFKSTAKAKERTFLTADELQRITDKEFGIERLEQVRDIFVFCCYTDLFYADVQKLKRSEIGKGIDNEQWIFTTRLKTDTSSRIPLLPQAAKIIKRYNGHPQCEIKDVVLPVLSNQKMNAYLKEIADLCGITKHFTFHLARHTFATTVTLSNGVPIETVSKMLGHTILKTTQHYAKILDVKVSQDMKALRKKLSTSKKSKTQAPSI</sequence>
<dbReference type="InterPro" id="IPR035386">
    <property type="entry name" value="Arm-DNA-bind_5"/>
</dbReference>
<protein>
    <submittedName>
        <fullName evidence="5">Recombinase</fullName>
    </submittedName>
</protein>
<gene>
    <name evidence="5" type="ORF">BC343_07125</name>
</gene>
<dbReference type="InterPro" id="IPR002104">
    <property type="entry name" value="Integrase_catalytic"/>
</dbReference>
<dbReference type="STRING" id="1792845.BC343_07125"/>
<dbReference type="GO" id="GO:0006310">
    <property type="term" value="P:DNA recombination"/>
    <property type="evidence" value="ECO:0007669"/>
    <property type="project" value="UniProtKB-KW"/>
</dbReference>
<dbReference type="Gene3D" id="1.10.150.130">
    <property type="match status" value="1"/>
</dbReference>
<keyword evidence="2" id="KW-0238">DNA-binding</keyword>
<dbReference type="AlphaFoldDB" id="A0A1S9PBV0"/>
<evidence type="ECO:0000256" key="1">
    <source>
        <dbReference type="ARBA" id="ARBA00008857"/>
    </source>
</evidence>
<dbReference type="SUPFAM" id="SSF56349">
    <property type="entry name" value="DNA breaking-rejoining enzymes"/>
    <property type="match status" value="1"/>
</dbReference>
<dbReference type="OrthoDB" id="892893at2"/>
<keyword evidence="3" id="KW-0233">DNA recombination</keyword>
<dbReference type="Gene3D" id="1.10.443.10">
    <property type="entry name" value="Intergrase catalytic core"/>
    <property type="match status" value="1"/>
</dbReference>
<dbReference type="Proteomes" id="UP000189739">
    <property type="component" value="Unassembled WGS sequence"/>
</dbReference>
<dbReference type="GO" id="GO:0003677">
    <property type="term" value="F:DNA binding"/>
    <property type="evidence" value="ECO:0007669"/>
    <property type="project" value="UniProtKB-KW"/>
</dbReference>
<name>A0A1S9PBV0_9SPHI</name>
<proteinExistence type="inferred from homology"/>
<comment type="similarity">
    <text evidence="1">Belongs to the 'phage' integrase family.</text>
</comment>
<reference evidence="5 6" key="1">
    <citation type="submission" date="2016-07" db="EMBL/GenBank/DDBJ databases">
        <title>Genomic analysis of zinc-resistant bacterium Mucilaginibacter pedocola TBZ30.</title>
        <authorList>
            <person name="Huang J."/>
            <person name="Tang J."/>
        </authorList>
    </citation>
    <scope>NUCLEOTIDE SEQUENCE [LARGE SCALE GENOMIC DNA]</scope>
    <source>
        <strain evidence="5 6">TBZ30</strain>
    </source>
</reference>
<evidence type="ECO:0000256" key="3">
    <source>
        <dbReference type="ARBA" id="ARBA00023172"/>
    </source>
</evidence>
<dbReference type="PANTHER" id="PTHR30349:SF64">
    <property type="entry name" value="PROPHAGE INTEGRASE INTD-RELATED"/>
    <property type="match status" value="1"/>
</dbReference>
<dbReference type="GO" id="GO:0015074">
    <property type="term" value="P:DNA integration"/>
    <property type="evidence" value="ECO:0007669"/>
    <property type="project" value="InterPro"/>
</dbReference>
<dbReference type="InterPro" id="IPR010998">
    <property type="entry name" value="Integrase_recombinase_N"/>
</dbReference>
<dbReference type="InterPro" id="IPR025269">
    <property type="entry name" value="SAM-like_dom"/>
</dbReference>